<name>A0A7S2ZFR8_9RHOD</name>
<dbReference type="EMBL" id="HBHW01007324">
    <property type="protein sequence ID" value="CAE0037607.1"/>
    <property type="molecule type" value="Transcribed_RNA"/>
</dbReference>
<feature type="region of interest" description="Disordered" evidence="1">
    <location>
        <begin position="95"/>
        <end position="124"/>
    </location>
</feature>
<sequence>MSRTRKPLEGHLLDCRGGGSIPVDDLHSLFMPNTTIRWHKSNLIVVVTQAHAELRRIRDVSEGRVGVGLVAPTQVACAGRRRQSQPMKNRLDLFAVDPSASSSVQGRHDDEHRQKQRKDAEDGVGGLRVETIKTMMICWLRGR</sequence>
<feature type="compositionally biased region" description="Basic and acidic residues" evidence="1">
    <location>
        <begin position="106"/>
        <end position="121"/>
    </location>
</feature>
<dbReference type="AlphaFoldDB" id="A0A7S2ZFR8"/>
<proteinExistence type="predicted"/>
<accession>A0A7S2ZFR8</accession>
<reference evidence="2" key="1">
    <citation type="submission" date="2021-01" db="EMBL/GenBank/DDBJ databases">
        <authorList>
            <person name="Corre E."/>
            <person name="Pelletier E."/>
            <person name="Niang G."/>
            <person name="Scheremetjew M."/>
            <person name="Finn R."/>
            <person name="Kale V."/>
            <person name="Holt S."/>
            <person name="Cochrane G."/>
            <person name="Meng A."/>
            <person name="Brown T."/>
            <person name="Cohen L."/>
        </authorList>
    </citation>
    <scope>NUCLEOTIDE SEQUENCE</scope>
    <source>
        <strain evidence="2">CCMP 769</strain>
    </source>
</reference>
<gene>
    <name evidence="2" type="ORF">RMAR00112_LOCUS5558</name>
</gene>
<evidence type="ECO:0000313" key="2">
    <source>
        <dbReference type="EMBL" id="CAE0037607.1"/>
    </source>
</evidence>
<protein>
    <submittedName>
        <fullName evidence="2">Uncharacterized protein</fullName>
    </submittedName>
</protein>
<evidence type="ECO:0000256" key="1">
    <source>
        <dbReference type="SAM" id="MobiDB-lite"/>
    </source>
</evidence>
<organism evidence="2">
    <name type="scientific">Rhodosorus marinus</name>
    <dbReference type="NCBI Taxonomy" id="101924"/>
    <lineage>
        <taxon>Eukaryota</taxon>
        <taxon>Rhodophyta</taxon>
        <taxon>Stylonematophyceae</taxon>
        <taxon>Stylonematales</taxon>
        <taxon>Stylonemataceae</taxon>
        <taxon>Rhodosorus</taxon>
    </lineage>
</organism>